<name>A0AC58GZ32_DANRE</name>
<proteinExistence type="predicted"/>
<dbReference type="Proteomes" id="UP000000437">
    <property type="component" value="Chromosome 12"/>
</dbReference>
<organism evidence="1 2">
    <name type="scientific">Danio rerio</name>
    <name type="common">Zebrafish</name>
    <name type="synonym">Brachydanio rerio</name>
    <dbReference type="NCBI Taxonomy" id="7955"/>
    <lineage>
        <taxon>Eukaryota</taxon>
        <taxon>Metazoa</taxon>
        <taxon>Chordata</taxon>
        <taxon>Craniata</taxon>
        <taxon>Vertebrata</taxon>
        <taxon>Euteleostomi</taxon>
        <taxon>Actinopterygii</taxon>
        <taxon>Neopterygii</taxon>
        <taxon>Teleostei</taxon>
        <taxon>Ostariophysi</taxon>
        <taxon>Cypriniformes</taxon>
        <taxon>Danionidae</taxon>
        <taxon>Danioninae</taxon>
        <taxon>Danio</taxon>
    </lineage>
</organism>
<gene>
    <name evidence="2" type="primary">LOC100536599</name>
</gene>
<reference evidence="2" key="1">
    <citation type="submission" date="2025-08" db="UniProtKB">
        <authorList>
            <consortium name="RefSeq"/>
        </authorList>
    </citation>
    <scope>IDENTIFICATION</scope>
    <source>
        <strain evidence="2">Tuebingen</strain>
        <tissue evidence="2">Fibroblasts and whole tissue</tissue>
    </source>
</reference>
<sequence>MRLFLVSLHLLMFLVLLDQSRAQTAMPIETTTPETTTDTTPETTTDTTTPETTTDTTIPETTDTTTLEPTTDTTIPETTDTTTPETTTDTTIPETTDTTTPETTTDTTIPETTDTTTPETTTDTTIPETTDTTTPETTTDTTIPETTDTTTPETTTDTTIPEPFTFSTGNNAATPAIFYPFGSAAGDSEHLESGFETYQYVAFSTPFTYFGRKYSNIFVNYNGLLTFNQPLVETFPYSFPTYENEDYIAALWSELDDYGFGKYWYQEYTNGSVLDRATQDINQYFPNRGFTASWVFVVTWDYMLTTDWNTFNLHSEPAITFQAVLISGGGLSFILMNYGDCAAITFPVESGYDTINSTDYYVILNDYYGSYTPNLQNTTNVNVPGRWAFLVNNGTENLIGLQINLRSFLDLTQTENVQSVLQLIKQELVRQGVSSQFGLKLRKLQKIWP</sequence>
<dbReference type="RefSeq" id="XP_073774989.1">
    <property type="nucleotide sequence ID" value="XM_073918888.1"/>
</dbReference>
<protein>
    <submittedName>
        <fullName evidence="2">Uncharacterized protein isoform X2</fullName>
    </submittedName>
</protein>
<accession>A0AC58GZ32</accession>
<evidence type="ECO:0000313" key="2">
    <source>
        <dbReference type="RefSeq" id="XP_073774989.1"/>
    </source>
</evidence>
<evidence type="ECO:0000313" key="1">
    <source>
        <dbReference type="Proteomes" id="UP000000437"/>
    </source>
</evidence>
<keyword evidence="1" id="KW-1185">Reference proteome</keyword>